<dbReference type="CDD" id="cd13582">
    <property type="entry name" value="PBP2_AlgQ_like_3"/>
    <property type="match status" value="1"/>
</dbReference>
<evidence type="ECO:0000256" key="2">
    <source>
        <dbReference type="SAM" id="SignalP"/>
    </source>
</evidence>
<feature type="region of interest" description="Disordered" evidence="1">
    <location>
        <begin position="31"/>
        <end position="53"/>
    </location>
</feature>
<dbReference type="Proteomes" id="UP000547209">
    <property type="component" value="Unassembled WGS sequence"/>
</dbReference>
<organism evidence="3 4">
    <name type="scientific">Cohnella nanjingensis</name>
    <dbReference type="NCBI Taxonomy" id="1387779"/>
    <lineage>
        <taxon>Bacteria</taxon>
        <taxon>Bacillati</taxon>
        <taxon>Bacillota</taxon>
        <taxon>Bacilli</taxon>
        <taxon>Bacillales</taxon>
        <taxon>Paenibacillaceae</taxon>
        <taxon>Cohnella</taxon>
    </lineage>
</organism>
<keyword evidence="2" id="KW-0732">Signal</keyword>
<dbReference type="AlphaFoldDB" id="A0A7X0VES7"/>
<dbReference type="InterPro" id="IPR006059">
    <property type="entry name" value="SBP"/>
</dbReference>
<reference evidence="3 4" key="1">
    <citation type="submission" date="2020-08" db="EMBL/GenBank/DDBJ databases">
        <title>Cohnella phylogeny.</title>
        <authorList>
            <person name="Dunlap C."/>
        </authorList>
    </citation>
    <scope>NUCLEOTIDE SEQUENCE [LARGE SCALE GENOMIC DNA]</scope>
    <source>
        <strain evidence="3 4">DSM 28246</strain>
    </source>
</reference>
<feature type="signal peptide" evidence="2">
    <location>
        <begin position="1"/>
        <end position="22"/>
    </location>
</feature>
<dbReference type="InterPro" id="IPR050490">
    <property type="entry name" value="Bact_solute-bd_prot1"/>
</dbReference>
<gene>
    <name evidence="3" type="ORF">H7C19_11570</name>
</gene>
<dbReference type="EMBL" id="JACJVP010000020">
    <property type="protein sequence ID" value="MBB6671317.1"/>
    <property type="molecule type" value="Genomic_DNA"/>
</dbReference>
<comment type="caution">
    <text evidence="3">The sequence shown here is derived from an EMBL/GenBank/DDBJ whole genome shotgun (WGS) entry which is preliminary data.</text>
</comment>
<protein>
    <submittedName>
        <fullName evidence="3">Extracellular solute-binding protein</fullName>
    </submittedName>
</protein>
<sequence length="548" mass="60354">MSAIRKWGTVSLSLALSAALMAGCSGKNGGNDAGGSGAQATGSGASESASASGDDLKPIKLTFFDKNTGDAFTNDVAQEITRRTGVTVEIQQPTGNPAEKLNLMLASDDLPDLVLMDRSSDIVNKYIAAGALLPLDDLIEQYGPDVKEMYGDVLNKTRYTDGKNYYLSNWYGYEEGEPVFGFNLKKDVLTELAPDKAEGGQPFTADEFEDLLKRFKEKYPTINGKPTVALTMDGSNMGAVTGTFKGMFGLKTYFETDGKLQYDVEDPKYREMILYMNKLYREGLIDTDWAINKKEAWLQKLSSGAVFGTPGAYWDLGDANTALKKAGGPDKQFFSYKVVGPGVDPAKTTYGPKGSLGWDAIGITKANRDPERTMKFINFLASEEGQYLLMWGVEGKYWDMKDGKHVPRPEVLEGFKNDWTNYSKTSGIRKWTWFIKGGKGTDGTVYDLAGRYERNEVDKMAIKNLADSTWRTDTYDNLGPQGGTPEALLSQKVNDIMTQSVTKAIIAKTDAEANAIFDKMLADMKAAGSEKVEKIINENYKQRLSLWQ</sequence>
<dbReference type="PANTHER" id="PTHR43649:SF12">
    <property type="entry name" value="DIACETYLCHITOBIOSE BINDING PROTEIN DASA"/>
    <property type="match status" value="1"/>
</dbReference>
<keyword evidence="4" id="KW-1185">Reference proteome</keyword>
<dbReference type="SUPFAM" id="SSF53850">
    <property type="entry name" value="Periplasmic binding protein-like II"/>
    <property type="match status" value="1"/>
</dbReference>
<feature type="compositionally biased region" description="Low complexity" evidence="1">
    <location>
        <begin position="38"/>
        <end position="53"/>
    </location>
</feature>
<evidence type="ECO:0000313" key="3">
    <source>
        <dbReference type="EMBL" id="MBB6671317.1"/>
    </source>
</evidence>
<evidence type="ECO:0000256" key="1">
    <source>
        <dbReference type="SAM" id="MobiDB-lite"/>
    </source>
</evidence>
<dbReference type="PANTHER" id="PTHR43649">
    <property type="entry name" value="ARABINOSE-BINDING PROTEIN-RELATED"/>
    <property type="match status" value="1"/>
</dbReference>
<dbReference type="RefSeq" id="WP_185142801.1">
    <property type="nucleotide sequence ID" value="NZ_JACJVP010000020.1"/>
</dbReference>
<feature type="chain" id="PRO_5038512335" evidence="2">
    <location>
        <begin position="23"/>
        <end position="548"/>
    </location>
</feature>
<accession>A0A7X0VES7</accession>
<evidence type="ECO:0000313" key="4">
    <source>
        <dbReference type="Proteomes" id="UP000547209"/>
    </source>
</evidence>
<name>A0A7X0VES7_9BACL</name>
<dbReference type="Gene3D" id="3.40.190.10">
    <property type="entry name" value="Periplasmic binding protein-like II"/>
    <property type="match status" value="2"/>
</dbReference>
<dbReference type="PROSITE" id="PS51257">
    <property type="entry name" value="PROKAR_LIPOPROTEIN"/>
    <property type="match status" value="1"/>
</dbReference>
<proteinExistence type="predicted"/>
<dbReference type="Pfam" id="PF01547">
    <property type="entry name" value="SBP_bac_1"/>
    <property type="match status" value="1"/>
</dbReference>